<name>A0ABS6JEW2_9BACI</name>
<dbReference type="Pfam" id="PF10571">
    <property type="entry name" value="UPF0547"/>
    <property type="match status" value="1"/>
</dbReference>
<feature type="transmembrane region" description="Helical" evidence="1">
    <location>
        <begin position="42"/>
        <end position="60"/>
    </location>
</feature>
<dbReference type="InterPro" id="IPR018886">
    <property type="entry name" value="UPF0547"/>
</dbReference>
<keyword evidence="4" id="KW-1185">Reference proteome</keyword>
<sequence>MALRPCPECRHTVSTKADSCPNCGFPFESKLNPVVTEGGSGLSFWGVVGAIIVAVIILSFL</sequence>
<keyword evidence="1" id="KW-0812">Transmembrane</keyword>
<evidence type="ECO:0000313" key="3">
    <source>
        <dbReference type="EMBL" id="MBU9711382.1"/>
    </source>
</evidence>
<keyword evidence="1" id="KW-0472">Membrane</keyword>
<organism evidence="3 4">
    <name type="scientific">Evansella tamaricis</name>
    <dbReference type="NCBI Taxonomy" id="2069301"/>
    <lineage>
        <taxon>Bacteria</taxon>
        <taxon>Bacillati</taxon>
        <taxon>Bacillota</taxon>
        <taxon>Bacilli</taxon>
        <taxon>Bacillales</taxon>
        <taxon>Bacillaceae</taxon>
        <taxon>Evansella</taxon>
    </lineage>
</organism>
<evidence type="ECO:0000256" key="1">
    <source>
        <dbReference type="SAM" id="Phobius"/>
    </source>
</evidence>
<reference evidence="3 4" key="1">
    <citation type="submission" date="2021-06" db="EMBL/GenBank/DDBJ databases">
        <title>Bacillus sp. RD4P76, an endophyte from a halophyte.</title>
        <authorList>
            <person name="Sun J.-Q."/>
        </authorList>
    </citation>
    <scope>NUCLEOTIDE SEQUENCE [LARGE SCALE GENOMIC DNA]</scope>
    <source>
        <strain evidence="3 4">CGMCC 1.15917</strain>
    </source>
</reference>
<protein>
    <recommendedName>
        <fullName evidence="2">UPF0547 domain-containing protein</fullName>
    </recommendedName>
</protein>
<comment type="caution">
    <text evidence="3">The sequence shown here is derived from an EMBL/GenBank/DDBJ whole genome shotgun (WGS) entry which is preliminary data.</text>
</comment>
<proteinExistence type="predicted"/>
<dbReference type="EMBL" id="JAHQCS010000069">
    <property type="protein sequence ID" value="MBU9711382.1"/>
    <property type="molecule type" value="Genomic_DNA"/>
</dbReference>
<keyword evidence="1" id="KW-1133">Transmembrane helix</keyword>
<evidence type="ECO:0000259" key="2">
    <source>
        <dbReference type="Pfam" id="PF10571"/>
    </source>
</evidence>
<evidence type="ECO:0000313" key="4">
    <source>
        <dbReference type="Proteomes" id="UP000784880"/>
    </source>
</evidence>
<feature type="domain" description="UPF0547" evidence="2">
    <location>
        <begin position="5"/>
        <end position="29"/>
    </location>
</feature>
<dbReference type="Proteomes" id="UP000784880">
    <property type="component" value="Unassembled WGS sequence"/>
</dbReference>
<accession>A0ABS6JEW2</accession>
<gene>
    <name evidence="3" type="ORF">KS419_06525</name>
</gene>